<evidence type="ECO:0000313" key="3">
    <source>
        <dbReference type="EMBL" id="CAF1564864.1"/>
    </source>
</evidence>
<dbReference type="EMBL" id="CAJNOH010002340">
    <property type="protein sequence ID" value="CAF1287980.1"/>
    <property type="molecule type" value="Genomic_DNA"/>
</dbReference>
<evidence type="ECO:0000313" key="2">
    <source>
        <dbReference type="EMBL" id="CAF1287980.1"/>
    </source>
</evidence>
<name>A0A815Y0F2_9BILA</name>
<dbReference type="EMBL" id="CAJNOL010003498">
    <property type="protein sequence ID" value="CAF1564864.1"/>
    <property type="molecule type" value="Genomic_DNA"/>
</dbReference>
<keyword evidence="1" id="KW-0175">Coiled coil</keyword>
<evidence type="ECO:0000256" key="1">
    <source>
        <dbReference type="SAM" id="Coils"/>
    </source>
</evidence>
<comment type="caution">
    <text evidence="3">The sequence shown here is derived from an EMBL/GenBank/DDBJ whole genome shotgun (WGS) entry which is preliminary data.</text>
</comment>
<reference evidence="3" key="1">
    <citation type="submission" date="2021-02" db="EMBL/GenBank/DDBJ databases">
        <authorList>
            <person name="Nowell W R."/>
        </authorList>
    </citation>
    <scope>NUCLEOTIDE SEQUENCE</scope>
</reference>
<protein>
    <submittedName>
        <fullName evidence="3">Uncharacterized protein</fullName>
    </submittedName>
</protein>
<dbReference type="Proteomes" id="UP000663870">
    <property type="component" value="Unassembled WGS sequence"/>
</dbReference>
<accession>A0A815Y0F2</accession>
<keyword evidence="4" id="KW-1185">Reference proteome</keyword>
<dbReference type="Proteomes" id="UP000663854">
    <property type="component" value="Unassembled WGS sequence"/>
</dbReference>
<organism evidence="3 4">
    <name type="scientific">Rotaria sordida</name>
    <dbReference type="NCBI Taxonomy" id="392033"/>
    <lineage>
        <taxon>Eukaryota</taxon>
        <taxon>Metazoa</taxon>
        <taxon>Spiralia</taxon>
        <taxon>Gnathifera</taxon>
        <taxon>Rotifera</taxon>
        <taxon>Eurotatoria</taxon>
        <taxon>Bdelloidea</taxon>
        <taxon>Philodinida</taxon>
        <taxon>Philodinidae</taxon>
        <taxon>Rotaria</taxon>
    </lineage>
</organism>
<gene>
    <name evidence="3" type="ORF">JXQ802_LOCUS44678</name>
    <name evidence="2" type="ORF">PYM288_LOCUS29239</name>
</gene>
<feature type="coiled-coil region" evidence="1">
    <location>
        <begin position="108"/>
        <end position="142"/>
    </location>
</feature>
<sequence length="145" mass="16820">MLNVHHWNKHSMLQPVQSPKLEVPLMSASENAQPSENFGWDLANKTDRNLHCCRCTKNNRKALTGPLSIEQLRPRSSQPMTRDPLPLTMVSTAEILDSSEHSDVEHLLEHFDKRLDALHNEIDELNRQMTYLRQRSANTRQDQQE</sequence>
<evidence type="ECO:0000313" key="4">
    <source>
        <dbReference type="Proteomes" id="UP000663870"/>
    </source>
</evidence>
<dbReference type="AlphaFoldDB" id="A0A815Y0F2"/>
<proteinExistence type="predicted"/>